<keyword evidence="2" id="KW-1185">Reference proteome</keyword>
<evidence type="ECO:0000313" key="1">
    <source>
        <dbReference type="EMBL" id="KAL3850742.1"/>
    </source>
</evidence>
<organism evidence="1 2">
    <name type="scientific">Penstemon smallii</name>
    <dbReference type="NCBI Taxonomy" id="265156"/>
    <lineage>
        <taxon>Eukaryota</taxon>
        <taxon>Viridiplantae</taxon>
        <taxon>Streptophyta</taxon>
        <taxon>Embryophyta</taxon>
        <taxon>Tracheophyta</taxon>
        <taxon>Spermatophyta</taxon>
        <taxon>Magnoliopsida</taxon>
        <taxon>eudicotyledons</taxon>
        <taxon>Gunneridae</taxon>
        <taxon>Pentapetalae</taxon>
        <taxon>asterids</taxon>
        <taxon>lamiids</taxon>
        <taxon>Lamiales</taxon>
        <taxon>Plantaginaceae</taxon>
        <taxon>Cheloneae</taxon>
        <taxon>Penstemon</taxon>
    </lineage>
</organism>
<protein>
    <submittedName>
        <fullName evidence="1">Uncharacterized protein</fullName>
    </submittedName>
</protein>
<dbReference type="AlphaFoldDB" id="A0ABD3UML0"/>
<sequence>MPEGFLLRISINIQPTDHISIAEVYSEQLSNNSGARYQRVTTYSVIKSVSEISVQNFSRMYIFKQLTIILSSPQAPTTNIRSLIYKEIKSGKNSRTQNREEIYWEKPSLIFA</sequence>
<accession>A0ABD3UML0</accession>
<proteinExistence type="predicted"/>
<gene>
    <name evidence="1" type="ORF">ACJIZ3_012624</name>
</gene>
<name>A0ABD3UML0_9LAMI</name>
<dbReference type="Proteomes" id="UP001634393">
    <property type="component" value="Unassembled WGS sequence"/>
</dbReference>
<reference evidence="1 2" key="1">
    <citation type="submission" date="2024-12" db="EMBL/GenBank/DDBJ databases">
        <title>The unique morphological basis and parallel evolutionary history of personate flowers in Penstemon.</title>
        <authorList>
            <person name="Depatie T.H."/>
            <person name="Wessinger C.A."/>
        </authorList>
    </citation>
    <scope>NUCLEOTIDE SEQUENCE [LARGE SCALE GENOMIC DNA]</scope>
    <source>
        <strain evidence="1">WTNN_2</strain>
        <tissue evidence="1">Leaf</tissue>
    </source>
</reference>
<evidence type="ECO:0000313" key="2">
    <source>
        <dbReference type="Proteomes" id="UP001634393"/>
    </source>
</evidence>
<comment type="caution">
    <text evidence="1">The sequence shown here is derived from an EMBL/GenBank/DDBJ whole genome shotgun (WGS) entry which is preliminary data.</text>
</comment>
<dbReference type="EMBL" id="JBJXBP010000001">
    <property type="protein sequence ID" value="KAL3850742.1"/>
    <property type="molecule type" value="Genomic_DNA"/>
</dbReference>